<dbReference type="PROSITE" id="PS51257">
    <property type="entry name" value="PROKAR_LIPOPROTEIN"/>
    <property type="match status" value="1"/>
</dbReference>
<dbReference type="EMBL" id="JAASQJ010000005">
    <property type="protein sequence ID" value="NIJ55531.1"/>
    <property type="molecule type" value="Genomic_DNA"/>
</dbReference>
<evidence type="ECO:0000313" key="2">
    <source>
        <dbReference type="Proteomes" id="UP001179181"/>
    </source>
</evidence>
<dbReference type="RefSeq" id="WP_167275480.1">
    <property type="nucleotide sequence ID" value="NZ_JAASQJ010000005.1"/>
</dbReference>
<proteinExistence type="predicted"/>
<gene>
    <name evidence="1" type="ORF">FHS68_004720</name>
</gene>
<comment type="caution">
    <text evidence="1">The sequence shown here is derived from an EMBL/GenBank/DDBJ whole genome shotgun (WGS) entry which is preliminary data.</text>
</comment>
<organism evidence="1 2">
    <name type="scientific">Dyadobacter arcticus</name>
    <dbReference type="NCBI Taxonomy" id="1078754"/>
    <lineage>
        <taxon>Bacteria</taxon>
        <taxon>Pseudomonadati</taxon>
        <taxon>Bacteroidota</taxon>
        <taxon>Cytophagia</taxon>
        <taxon>Cytophagales</taxon>
        <taxon>Spirosomataceae</taxon>
        <taxon>Dyadobacter</taxon>
    </lineage>
</organism>
<keyword evidence="2" id="KW-1185">Reference proteome</keyword>
<sequence length="246" mass="27638">MKLVQKLPIGLSLACVMMMSGCSKEELQTPEPKVESVNTHSNLKTDALPWIAPTKAYAGIKILPNFWERRSLDSGDPVKYPFGTSNFSRPWGNIALQWKESFPALQGQPWNSFVTVTSTTTDKSNSSKMAKVGTTIQFLKTGFTYYLTFYVASARPKLDGSGKLPTFVGKCNIALKSPNTGQYYESQYFDVNMLEAQPNTWIKKTIEFKATNSEMRFDFSATSIQDGKTAYAHLFIGQDAIWEKRF</sequence>
<name>A0ABX0URD6_9BACT</name>
<evidence type="ECO:0000313" key="1">
    <source>
        <dbReference type="EMBL" id="NIJ55531.1"/>
    </source>
</evidence>
<accession>A0ABX0URD6</accession>
<reference evidence="1 2" key="1">
    <citation type="submission" date="2020-03" db="EMBL/GenBank/DDBJ databases">
        <title>Genomic Encyclopedia of Type Strains, Phase IV (KMG-IV): sequencing the most valuable type-strain genomes for metagenomic binning, comparative biology and taxonomic classification.</title>
        <authorList>
            <person name="Goeker M."/>
        </authorList>
    </citation>
    <scope>NUCLEOTIDE SEQUENCE [LARGE SCALE GENOMIC DNA]</scope>
    <source>
        <strain evidence="1 2">DSM 102865</strain>
    </source>
</reference>
<dbReference type="Proteomes" id="UP001179181">
    <property type="component" value="Unassembled WGS sequence"/>
</dbReference>
<protein>
    <submittedName>
        <fullName evidence="1">Uncharacterized protein</fullName>
    </submittedName>
</protein>